<name>A0A378JP15_9GAMM</name>
<dbReference type="EMBL" id="UGNV01000002">
    <property type="protein sequence ID" value="STX55503.1"/>
    <property type="molecule type" value="Genomic_DNA"/>
</dbReference>
<sequence length="41" mass="4762">MSNKKYSEEFKLDAISLVNEHGYTQVEAVRSLGIECLFHFK</sequence>
<dbReference type="InterPro" id="IPR002514">
    <property type="entry name" value="Transposase_8"/>
</dbReference>
<proteinExistence type="inferred from homology"/>
<gene>
    <name evidence="2" type="ORF">NCTC13315_02875</name>
</gene>
<reference evidence="2 3" key="1">
    <citation type="submission" date="2018-06" db="EMBL/GenBank/DDBJ databases">
        <authorList>
            <consortium name="Pathogen Informatics"/>
            <person name="Doyle S."/>
        </authorList>
    </citation>
    <scope>NUCLEOTIDE SEQUENCE [LARGE SCALE GENOMIC DNA]</scope>
    <source>
        <strain evidence="2 3">NCTC13315</strain>
    </source>
</reference>
<keyword evidence="3" id="KW-1185">Reference proteome</keyword>
<dbReference type="SUPFAM" id="SSF46689">
    <property type="entry name" value="Homeodomain-like"/>
    <property type="match status" value="1"/>
</dbReference>
<dbReference type="GO" id="GO:0003677">
    <property type="term" value="F:DNA binding"/>
    <property type="evidence" value="ECO:0007669"/>
    <property type="project" value="InterPro"/>
</dbReference>
<dbReference type="AlphaFoldDB" id="A0A378JP15"/>
<protein>
    <submittedName>
        <fullName evidence="2">Transposase, IS911</fullName>
    </submittedName>
</protein>
<dbReference type="GO" id="GO:0006313">
    <property type="term" value="P:DNA transposition"/>
    <property type="evidence" value="ECO:0007669"/>
    <property type="project" value="InterPro"/>
</dbReference>
<dbReference type="InterPro" id="IPR009057">
    <property type="entry name" value="Homeodomain-like_sf"/>
</dbReference>
<dbReference type="Proteomes" id="UP000254968">
    <property type="component" value="Unassembled WGS sequence"/>
</dbReference>
<dbReference type="GO" id="GO:0004803">
    <property type="term" value="F:transposase activity"/>
    <property type="evidence" value="ECO:0007669"/>
    <property type="project" value="InterPro"/>
</dbReference>
<comment type="similarity">
    <text evidence="1">Belongs to the transposase 8 family.</text>
</comment>
<evidence type="ECO:0000313" key="3">
    <source>
        <dbReference type="Proteomes" id="UP000254968"/>
    </source>
</evidence>
<evidence type="ECO:0000313" key="2">
    <source>
        <dbReference type="EMBL" id="STX55503.1"/>
    </source>
</evidence>
<accession>A0A378JP15</accession>
<evidence type="ECO:0000256" key="1">
    <source>
        <dbReference type="ARBA" id="ARBA00009964"/>
    </source>
</evidence>
<organism evidence="2 3">
    <name type="scientific">Legionella beliardensis</name>
    <dbReference type="NCBI Taxonomy" id="91822"/>
    <lineage>
        <taxon>Bacteria</taxon>
        <taxon>Pseudomonadati</taxon>
        <taxon>Pseudomonadota</taxon>
        <taxon>Gammaproteobacteria</taxon>
        <taxon>Legionellales</taxon>
        <taxon>Legionellaceae</taxon>
        <taxon>Legionella</taxon>
    </lineage>
</organism>
<dbReference type="Pfam" id="PF01527">
    <property type="entry name" value="HTH_Tnp_1"/>
    <property type="match status" value="1"/>
</dbReference>